<evidence type="ECO:0000259" key="6">
    <source>
        <dbReference type="Pfam" id="PF21715"/>
    </source>
</evidence>
<dbReference type="RefSeq" id="WP_081648567.1">
    <property type="nucleotide sequence ID" value="NZ_UGGP01000001.1"/>
</dbReference>
<dbReference type="PANTHER" id="PTHR34294">
    <property type="entry name" value="TRANSCRIPTIONAL REGULATOR-RELATED"/>
    <property type="match status" value="1"/>
</dbReference>
<keyword evidence="3" id="KW-0238">DNA-binding</keyword>
<dbReference type="Gene3D" id="3.40.50.1360">
    <property type="match status" value="1"/>
</dbReference>
<keyword evidence="2" id="KW-0805">Transcription regulation</keyword>
<dbReference type="InterPro" id="IPR048715">
    <property type="entry name" value="CggR_N"/>
</dbReference>
<dbReference type="InterPro" id="IPR036390">
    <property type="entry name" value="WH_DNA-bd_sf"/>
</dbReference>
<evidence type="ECO:0000256" key="3">
    <source>
        <dbReference type="ARBA" id="ARBA00023125"/>
    </source>
</evidence>
<evidence type="ECO:0000256" key="2">
    <source>
        <dbReference type="ARBA" id="ARBA00023015"/>
    </source>
</evidence>
<feature type="domain" description="Sugar-binding" evidence="5">
    <location>
        <begin position="94"/>
        <end position="339"/>
    </location>
</feature>
<proteinExistence type="inferred from homology"/>
<accession>A0A377FRW7</accession>
<dbReference type="SUPFAM" id="SSF100950">
    <property type="entry name" value="NagB/RpiA/CoA transferase-like"/>
    <property type="match status" value="1"/>
</dbReference>
<evidence type="ECO:0000256" key="1">
    <source>
        <dbReference type="ARBA" id="ARBA00010466"/>
    </source>
</evidence>
<dbReference type="InterPro" id="IPR051054">
    <property type="entry name" value="SorC_transcr_regulators"/>
</dbReference>
<dbReference type="PANTHER" id="PTHR34294:SF5">
    <property type="entry name" value="CENTRAL GLYCOLYTIC GENES REGULATOR"/>
    <property type="match status" value="1"/>
</dbReference>
<gene>
    <name evidence="7" type="primary">cggR</name>
    <name evidence="7" type="ORF">NCTC13163_00911</name>
</gene>
<dbReference type="GO" id="GO:0003677">
    <property type="term" value="F:DNA binding"/>
    <property type="evidence" value="ECO:0007669"/>
    <property type="project" value="UniProtKB-KW"/>
</dbReference>
<dbReference type="Pfam" id="PF04198">
    <property type="entry name" value="Sugar-bind"/>
    <property type="match status" value="1"/>
</dbReference>
<dbReference type="EMBL" id="UGGP01000001">
    <property type="protein sequence ID" value="STO07562.1"/>
    <property type="molecule type" value="Genomic_DNA"/>
</dbReference>
<evidence type="ECO:0000259" key="5">
    <source>
        <dbReference type="Pfam" id="PF04198"/>
    </source>
</evidence>
<comment type="similarity">
    <text evidence="1">Belongs to the SorC transcriptional regulatory family.</text>
</comment>
<dbReference type="InterPro" id="IPR036388">
    <property type="entry name" value="WH-like_DNA-bd_sf"/>
</dbReference>
<dbReference type="GO" id="GO:0030246">
    <property type="term" value="F:carbohydrate binding"/>
    <property type="evidence" value="ECO:0007669"/>
    <property type="project" value="InterPro"/>
</dbReference>
<dbReference type="OrthoDB" id="9793820at2"/>
<organism evidence="7 8">
    <name type="scientific">Exiguobacterium aurantiacum</name>
    <dbReference type="NCBI Taxonomy" id="33987"/>
    <lineage>
        <taxon>Bacteria</taxon>
        <taxon>Bacillati</taxon>
        <taxon>Bacillota</taxon>
        <taxon>Bacilli</taxon>
        <taxon>Bacillales</taxon>
        <taxon>Bacillales Family XII. Incertae Sedis</taxon>
        <taxon>Exiguobacterium</taxon>
    </lineage>
</organism>
<name>A0A377FRW7_9BACL</name>
<dbReference type="STRING" id="1397694.GCA_000702585_01425"/>
<feature type="domain" description="CggR N-terminal DNA binding" evidence="6">
    <location>
        <begin position="20"/>
        <end position="89"/>
    </location>
</feature>
<reference evidence="7 8" key="1">
    <citation type="submission" date="2018-06" db="EMBL/GenBank/DDBJ databases">
        <authorList>
            <consortium name="Pathogen Informatics"/>
            <person name="Doyle S."/>
        </authorList>
    </citation>
    <scope>NUCLEOTIDE SEQUENCE [LARGE SCALE GENOMIC DNA]</scope>
    <source>
        <strain evidence="7 8">NCTC13163</strain>
    </source>
</reference>
<evidence type="ECO:0000313" key="8">
    <source>
        <dbReference type="Proteomes" id="UP000254060"/>
    </source>
</evidence>
<dbReference type="AlphaFoldDB" id="A0A377FRW7"/>
<evidence type="ECO:0000313" key="7">
    <source>
        <dbReference type="EMBL" id="STO07562.1"/>
    </source>
</evidence>
<dbReference type="SUPFAM" id="SSF46785">
    <property type="entry name" value="Winged helix' DNA-binding domain"/>
    <property type="match status" value="1"/>
</dbReference>
<keyword evidence="4" id="KW-0804">Transcription</keyword>
<protein>
    <submittedName>
        <fullName evidence="7">Central glycolytic genes regulator</fullName>
    </submittedName>
</protein>
<sequence>MIQQLIHVQKQIVPDLLDTLRHRYDILHYVRLMQPIGRRTLATSLGLTERILRREVDFLKDQGLLAVATQGISLTESGRNVLRDLHEVMGEILGISEVARELEQKLGVRQVVIVPGDSDETFWVQRDIGRAAVTQLKARLAPDDNIIAVTGGTTMASVAAMMSPDKKERPMHFVPARGGLGETLELQANTVCSRMADRAHADYHLLHIPDEVSQETFERMVEEPSIKNVLEMIRAARIVVHGIGEAETMAKRRHATPEHLRMIERHDAVAEAFGYYFNAEGEIVHRVKTVGIQLEELDNMDTVIAVAGGKSKAQAIAAYAKHTPNIILVTDEGAATELLTCY</sequence>
<dbReference type="InterPro" id="IPR007324">
    <property type="entry name" value="Sugar-bd_dom_put"/>
</dbReference>
<dbReference type="Pfam" id="PF21715">
    <property type="entry name" value="CggR_N"/>
    <property type="match status" value="1"/>
</dbReference>
<dbReference type="InterPro" id="IPR037171">
    <property type="entry name" value="NagB/RpiA_transferase-like"/>
</dbReference>
<dbReference type="Proteomes" id="UP000254060">
    <property type="component" value="Unassembled WGS sequence"/>
</dbReference>
<evidence type="ECO:0000256" key="4">
    <source>
        <dbReference type="ARBA" id="ARBA00023163"/>
    </source>
</evidence>
<dbReference type="Gene3D" id="1.10.10.10">
    <property type="entry name" value="Winged helix-like DNA-binding domain superfamily/Winged helix DNA-binding domain"/>
    <property type="match status" value="1"/>
</dbReference>